<keyword evidence="2" id="KW-1185">Reference proteome</keyword>
<proteinExistence type="predicted"/>
<evidence type="ECO:0000313" key="2">
    <source>
        <dbReference type="Proteomes" id="UP001183777"/>
    </source>
</evidence>
<comment type="caution">
    <text evidence="1">The sequence shown here is derived from an EMBL/GenBank/DDBJ whole genome shotgun (WGS) entry which is preliminary data.</text>
</comment>
<sequence>MIGFGKQTKQETAVLVLRDAPEIAGLLRQELGTATDDLRPGLERALELVSEVAAVPDAELRGRWVRQRLAAVGHEGPVDSVPAIKALREAEPGLSLRQAVSYAREAAAAGPGAEGTPGG</sequence>
<gene>
    <name evidence="1" type="ORF">RM649_23370</name>
</gene>
<name>A0ABU2RQM1_9ACTN</name>
<accession>A0ABU2RQM1</accession>
<protein>
    <submittedName>
        <fullName evidence="1">Uncharacterized protein</fullName>
    </submittedName>
</protein>
<dbReference type="Proteomes" id="UP001183777">
    <property type="component" value="Unassembled WGS sequence"/>
</dbReference>
<evidence type="ECO:0000313" key="1">
    <source>
        <dbReference type="EMBL" id="MDT0430578.1"/>
    </source>
</evidence>
<dbReference type="EMBL" id="JAVREX010000010">
    <property type="protein sequence ID" value="MDT0430578.1"/>
    <property type="molecule type" value="Genomic_DNA"/>
</dbReference>
<reference evidence="2" key="1">
    <citation type="submission" date="2023-07" db="EMBL/GenBank/DDBJ databases">
        <title>30 novel species of actinomycetes from the DSMZ collection.</title>
        <authorList>
            <person name="Nouioui I."/>
        </authorList>
    </citation>
    <scope>NUCLEOTIDE SEQUENCE [LARGE SCALE GENOMIC DNA]</scope>
    <source>
        <strain evidence="2">DSM 41770</strain>
    </source>
</reference>
<dbReference type="RefSeq" id="WP_200695650.1">
    <property type="nucleotide sequence ID" value="NZ_JAVREX010000010.1"/>
</dbReference>
<organism evidence="1 2">
    <name type="scientific">Streptomyces salyersiae</name>
    <dbReference type="NCBI Taxonomy" id="3075530"/>
    <lineage>
        <taxon>Bacteria</taxon>
        <taxon>Bacillati</taxon>
        <taxon>Actinomycetota</taxon>
        <taxon>Actinomycetes</taxon>
        <taxon>Kitasatosporales</taxon>
        <taxon>Streptomycetaceae</taxon>
        <taxon>Streptomyces</taxon>
    </lineage>
</organism>